<dbReference type="InterPro" id="IPR036179">
    <property type="entry name" value="Ig-like_dom_sf"/>
</dbReference>
<dbReference type="InterPro" id="IPR013162">
    <property type="entry name" value="CD80_C2-set"/>
</dbReference>
<comment type="caution">
    <text evidence="11">The sequence shown here is derived from an EMBL/GenBank/DDBJ whole genome shotgun (WGS) entry which is preliminary data.</text>
</comment>
<dbReference type="InterPro" id="IPR051116">
    <property type="entry name" value="Surface_Rcpt/Adhesion_Mol"/>
</dbReference>
<evidence type="ECO:0000256" key="2">
    <source>
        <dbReference type="ARBA" id="ARBA00022692"/>
    </source>
</evidence>
<dbReference type="AlphaFoldDB" id="A0A8J7TC91"/>
<keyword evidence="3" id="KW-0677">Repeat</keyword>
<dbReference type="Proteomes" id="UP000736164">
    <property type="component" value="Unassembled WGS sequence"/>
</dbReference>
<dbReference type="PANTHER" id="PTHR11973:SF18">
    <property type="entry name" value="CELL SURFACE GLYCOPROTEIN MUC18"/>
    <property type="match status" value="1"/>
</dbReference>
<dbReference type="Pfam" id="PF13927">
    <property type="entry name" value="Ig_3"/>
    <property type="match status" value="2"/>
</dbReference>
<dbReference type="Gene3D" id="2.60.40.10">
    <property type="entry name" value="Immunoglobulins"/>
    <property type="match status" value="5"/>
</dbReference>
<dbReference type="GO" id="GO:0005886">
    <property type="term" value="C:plasma membrane"/>
    <property type="evidence" value="ECO:0007669"/>
    <property type="project" value="TreeGrafter"/>
</dbReference>
<keyword evidence="6" id="KW-1015">Disulfide bond</keyword>
<name>A0A8J7TC91_ATRSP</name>
<organism evidence="11 12">
    <name type="scientific">Atractosteus spatula</name>
    <name type="common">Alligator gar</name>
    <name type="synonym">Lepisosteus spatula</name>
    <dbReference type="NCBI Taxonomy" id="7917"/>
    <lineage>
        <taxon>Eukaryota</taxon>
        <taxon>Metazoa</taxon>
        <taxon>Chordata</taxon>
        <taxon>Craniata</taxon>
        <taxon>Vertebrata</taxon>
        <taxon>Euteleostomi</taxon>
        <taxon>Actinopterygii</taxon>
        <taxon>Neopterygii</taxon>
        <taxon>Holostei</taxon>
        <taxon>Semionotiformes</taxon>
        <taxon>Lepisosteidae</taxon>
        <taxon>Atractosteus</taxon>
    </lineage>
</organism>
<feature type="domain" description="Ig-like" evidence="10">
    <location>
        <begin position="1"/>
        <end position="106"/>
    </location>
</feature>
<feature type="domain" description="Ig-like" evidence="10">
    <location>
        <begin position="111"/>
        <end position="217"/>
    </location>
</feature>
<evidence type="ECO:0000256" key="1">
    <source>
        <dbReference type="ARBA" id="ARBA00004479"/>
    </source>
</evidence>
<evidence type="ECO:0000256" key="3">
    <source>
        <dbReference type="ARBA" id="ARBA00022737"/>
    </source>
</evidence>
<dbReference type="SMART" id="SM00409">
    <property type="entry name" value="IG"/>
    <property type="match status" value="4"/>
</dbReference>
<sequence length="674" mass="74422">MVTMKDQVEVFQGDTAHIPCRATFSEMPSDVHVQWFVRGSSSRERIYFKDRNVSVADNGTGYTGRISIGDDYTLTIANVQLRDARDFICQVGGMSAGKGENRTELKVYVTPEFPVIEGSHSGFSVTSDEQSEIASCKVRNGYPQPNVTWYRNHSPLHPHENQMTVVPRVTKESNELFSVKSSLLYKVSKEDKDATFYCEVTYSAPGSLKMVESERINITVHYPTTKVELVRESPQGLIKEGDTVKLRCRGDGNPPPQYTFYSIGSTSTEETELNSQSDLLTLEEVARTDSGLYQCKTLDLDTFEELTANLEIFVHYLDPVVLKPSDTVITAEGDSLMVSCNALSSLKTQVVWKKKGESISAGNTLTLTEATLDTAGEYVCEVSVPELPVLEKSASLMVLVQGIPRLNMRPETEIEETVGKFVNLTCEARAYPQPKIHWVISGTQDWREVFSHAGEQHVVSVVTVRVTSGLKAACNASNEAGFEEHPFAISATPLVTTSTAPSTTEGSGVIIAVIIVCILLLAILGSVLYFLYKKGRIPCGRSGKQDITKEKTTKDDIVVEMKAEKPAEETVLLQGVNGEKKPPSDQLTYKALHGLVPQYPSDILSPCSLSHNLHSFNSGLLTVPQAHLHSMGDRAFSRYAPKLWNSLPKDIGDSPSLNSFKSRLKTFFFRINFT</sequence>
<evidence type="ECO:0000256" key="8">
    <source>
        <dbReference type="ARBA" id="ARBA00023319"/>
    </source>
</evidence>
<evidence type="ECO:0000313" key="12">
    <source>
        <dbReference type="Proteomes" id="UP000736164"/>
    </source>
</evidence>
<dbReference type="PANTHER" id="PTHR11973">
    <property type="entry name" value="CELL SURFACE GLYCOPROTEIN MUC18-RELATED"/>
    <property type="match status" value="1"/>
</dbReference>
<keyword evidence="12" id="KW-1185">Reference proteome</keyword>
<evidence type="ECO:0000256" key="7">
    <source>
        <dbReference type="ARBA" id="ARBA00023180"/>
    </source>
</evidence>
<evidence type="ECO:0000256" key="5">
    <source>
        <dbReference type="ARBA" id="ARBA00023136"/>
    </source>
</evidence>
<dbReference type="Pfam" id="PF08205">
    <property type="entry name" value="C2-set_2"/>
    <property type="match status" value="1"/>
</dbReference>
<keyword evidence="2 9" id="KW-0812">Transmembrane</keyword>
<keyword evidence="5 9" id="KW-0472">Membrane</keyword>
<dbReference type="PROSITE" id="PS50835">
    <property type="entry name" value="IG_LIKE"/>
    <property type="match status" value="5"/>
</dbReference>
<feature type="non-terminal residue" evidence="11">
    <location>
        <position position="674"/>
    </location>
</feature>
<dbReference type="SMART" id="SM00408">
    <property type="entry name" value="IGc2"/>
    <property type="match status" value="2"/>
</dbReference>
<reference evidence="11" key="1">
    <citation type="journal article" date="2021" name="Cell">
        <title>Tracing the genetic footprints of vertebrate landing in non-teleost ray-finned fishes.</title>
        <authorList>
            <person name="Bi X."/>
            <person name="Wang K."/>
            <person name="Yang L."/>
            <person name="Pan H."/>
            <person name="Jiang H."/>
            <person name="Wei Q."/>
            <person name="Fang M."/>
            <person name="Yu H."/>
            <person name="Zhu C."/>
            <person name="Cai Y."/>
            <person name="He Y."/>
            <person name="Gan X."/>
            <person name="Zeng H."/>
            <person name="Yu D."/>
            <person name="Zhu Y."/>
            <person name="Jiang H."/>
            <person name="Qiu Q."/>
            <person name="Yang H."/>
            <person name="Zhang Y.E."/>
            <person name="Wang W."/>
            <person name="Zhu M."/>
            <person name="He S."/>
            <person name="Zhang G."/>
        </authorList>
    </citation>
    <scope>NUCLEOTIDE SEQUENCE</scope>
    <source>
        <strain evidence="11">Allg_001</strain>
    </source>
</reference>
<dbReference type="InterPro" id="IPR013106">
    <property type="entry name" value="Ig_V-set"/>
</dbReference>
<proteinExistence type="predicted"/>
<protein>
    <submittedName>
        <fullName evidence="11">MUC18 protein</fullName>
    </submittedName>
</protein>
<evidence type="ECO:0000259" key="10">
    <source>
        <dbReference type="PROSITE" id="PS50835"/>
    </source>
</evidence>
<dbReference type="InterPro" id="IPR013783">
    <property type="entry name" value="Ig-like_fold"/>
</dbReference>
<feature type="domain" description="Ig-like" evidence="10">
    <location>
        <begin position="404"/>
        <end position="490"/>
    </location>
</feature>
<evidence type="ECO:0000256" key="4">
    <source>
        <dbReference type="ARBA" id="ARBA00022989"/>
    </source>
</evidence>
<feature type="transmembrane region" description="Helical" evidence="9">
    <location>
        <begin position="509"/>
        <end position="532"/>
    </location>
</feature>
<gene>
    <name evidence="11" type="primary">Mcam</name>
    <name evidence="11" type="ORF">GTO95_0013790</name>
</gene>
<feature type="non-terminal residue" evidence="11">
    <location>
        <position position="1"/>
    </location>
</feature>
<dbReference type="CDD" id="cd00096">
    <property type="entry name" value="Ig"/>
    <property type="match status" value="1"/>
</dbReference>
<keyword evidence="4 9" id="KW-1133">Transmembrane helix</keyword>
<dbReference type="SUPFAM" id="SSF48726">
    <property type="entry name" value="Immunoglobulin"/>
    <property type="match status" value="5"/>
</dbReference>
<feature type="domain" description="Ig-like" evidence="10">
    <location>
        <begin position="319"/>
        <end position="397"/>
    </location>
</feature>
<accession>A0A8J7TC91</accession>
<evidence type="ECO:0000256" key="9">
    <source>
        <dbReference type="SAM" id="Phobius"/>
    </source>
</evidence>
<evidence type="ECO:0000313" key="11">
    <source>
        <dbReference type="EMBL" id="MBN3318033.1"/>
    </source>
</evidence>
<keyword evidence="8" id="KW-0393">Immunoglobulin domain</keyword>
<dbReference type="InterPro" id="IPR003598">
    <property type="entry name" value="Ig_sub2"/>
</dbReference>
<dbReference type="EMBL" id="JAAWVO010037710">
    <property type="protein sequence ID" value="MBN3318033.1"/>
    <property type="molecule type" value="Genomic_DNA"/>
</dbReference>
<dbReference type="GO" id="GO:0005055">
    <property type="term" value="F:laminin receptor activity"/>
    <property type="evidence" value="ECO:0007669"/>
    <property type="project" value="TreeGrafter"/>
</dbReference>
<keyword evidence="7" id="KW-0325">Glycoprotein</keyword>
<dbReference type="InterPro" id="IPR003599">
    <property type="entry name" value="Ig_sub"/>
</dbReference>
<evidence type="ECO:0000256" key="6">
    <source>
        <dbReference type="ARBA" id="ARBA00023157"/>
    </source>
</evidence>
<feature type="domain" description="Ig-like" evidence="10">
    <location>
        <begin position="223"/>
        <end position="311"/>
    </location>
</feature>
<dbReference type="Pfam" id="PF07686">
    <property type="entry name" value="V-set"/>
    <property type="match status" value="1"/>
</dbReference>
<dbReference type="InterPro" id="IPR007110">
    <property type="entry name" value="Ig-like_dom"/>
</dbReference>
<comment type="subcellular location">
    <subcellularLocation>
        <location evidence="1">Membrane</location>
        <topology evidence="1">Single-pass type I membrane protein</topology>
    </subcellularLocation>
</comment>